<sequence length="488" mass="54766">MIIMEPSRQLMIVGNAASLQVTLQQLSGYGWSIHHANNAQEAMKLLNGEACKVGLTTIVPSVSSLPFELDWRSGLSQIQWVAIIDRDALQHDKVRDLIYNACYAYQAHPTDVKKLDILLESALDMASLHEAHPIPTLSCPGDEYHMVGESPVMQQLYRTIYKVAAADAPVLITGESGTGKELTAHAIHVHSSRHHGPFNVVNCGALPSGLIQSELFGHERGAFTGANHRKIGIIESSQGGTLFLDEIGDLPLDMQVNLLRFLENLKVFRVGGLQEIPVDVRVLAATHIDLEKAVDSGEFREDLYHRLNVLQVRMPALRDHPEDIEPLAQFFFRKFSAEKPSRVHGFSRDCTVVMQQYPWPGNIRELVNRVRRSMVMCEHRLITPSDMGLERSHGLSREADTLQQVRDMAESEAIRAALARNKHKVRHAARELGVSRVTLYRLIEKHRIDKSGGADEGKRPIHRYQDSFNQPQHDEGRSQTPADQSYSY</sequence>
<keyword evidence="4 8" id="KW-0238">DNA-binding</keyword>
<dbReference type="GO" id="GO:0005524">
    <property type="term" value="F:ATP binding"/>
    <property type="evidence" value="ECO:0007669"/>
    <property type="project" value="UniProtKB-KW"/>
</dbReference>
<evidence type="ECO:0000256" key="1">
    <source>
        <dbReference type="ARBA" id="ARBA00022741"/>
    </source>
</evidence>
<dbReference type="InterPro" id="IPR058031">
    <property type="entry name" value="AAA_lid_NorR"/>
</dbReference>
<dbReference type="PROSITE" id="PS00676">
    <property type="entry name" value="SIGMA54_INTERACT_2"/>
    <property type="match status" value="1"/>
</dbReference>
<dbReference type="SUPFAM" id="SSF52540">
    <property type="entry name" value="P-loop containing nucleoside triphosphate hydrolases"/>
    <property type="match status" value="1"/>
</dbReference>
<evidence type="ECO:0000256" key="6">
    <source>
        <dbReference type="SAM" id="MobiDB-lite"/>
    </source>
</evidence>
<dbReference type="SMART" id="SM00382">
    <property type="entry name" value="AAA"/>
    <property type="match status" value="1"/>
</dbReference>
<keyword evidence="1" id="KW-0547">Nucleotide-binding</keyword>
<gene>
    <name evidence="8" type="ORF">FHR94_000929</name>
</gene>
<dbReference type="GO" id="GO:0006355">
    <property type="term" value="P:regulation of DNA-templated transcription"/>
    <property type="evidence" value="ECO:0007669"/>
    <property type="project" value="InterPro"/>
</dbReference>
<feature type="compositionally biased region" description="Basic and acidic residues" evidence="6">
    <location>
        <begin position="450"/>
        <end position="465"/>
    </location>
</feature>
<dbReference type="AlphaFoldDB" id="A0A839V7C6"/>
<dbReference type="InterPro" id="IPR003593">
    <property type="entry name" value="AAA+_ATPase"/>
</dbReference>
<accession>A0A839V7C6</accession>
<evidence type="ECO:0000256" key="2">
    <source>
        <dbReference type="ARBA" id="ARBA00022840"/>
    </source>
</evidence>
<dbReference type="InterPro" id="IPR009057">
    <property type="entry name" value="Homeodomain-like_sf"/>
</dbReference>
<protein>
    <submittedName>
        <fullName evidence="8">DNA-binding NtrC family response regulator</fullName>
    </submittedName>
</protein>
<keyword evidence="3" id="KW-0805">Transcription regulation</keyword>
<keyword evidence="5" id="KW-0804">Transcription</keyword>
<dbReference type="PANTHER" id="PTHR32071">
    <property type="entry name" value="TRANSCRIPTIONAL REGULATORY PROTEIN"/>
    <property type="match status" value="1"/>
</dbReference>
<dbReference type="Pfam" id="PF02954">
    <property type="entry name" value="HTH_8"/>
    <property type="match status" value="1"/>
</dbReference>
<dbReference type="PROSITE" id="PS00688">
    <property type="entry name" value="SIGMA54_INTERACT_3"/>
    <property type="match status" value="1"/>
</dbReference>
<name>A0A839V7C6_9GAMM</name>
<dbReference type="InterPro" id="IPR027417">
    <property type="entry name" value="P-loop_NTPase"/>
</dbReference>
<feature type="compositionally biased region" description="Polar residues" evidence="6">
    <location>
        <begin position="478"/>
        <end position="488"/>
    </location>
</feature>
<dbReference type="CDD" id="cd00009">
    <property type="entry name" value="AAA"/>
    <property type="match status" value="1"/>
</dbReference>
<dbReference type="Gene3D" id="1.10.10.60">
    <property type="entry name" value="Homeodomain-like"/>
    <property type="match status" value="1"/>
</dbReference>
<dbReference type="Gene3D" id="1.10.8.60">
    <property type="match status" value="1"/>
</dbReference>
<dbReference type="SUPFAM" id="SSF52172">
    <property type="entry name" value="CheY-like"/>
    <property type="match status" value="1"/>
</dbReference>
<keyword evidence="9" id="KW-1185">Reference proteome</keyword>
<dbReference type="InterPro" id="IPR002197">
    <property type="entry name" value="HTH_Fis"/>
</dbReference>
<evidence type="ECO:0000256" key="5">
    <source>
        <dbReference type="ARBA" id="ARBA00023163"/>
    </source>
</evidence>
<dbReference type="Pfam" id="PF20161">
    <property type="entry name" value="VpsR"/>
    <property type="match status" value="1"/>
</dbReference>
<reference evidence="8 9" key="1">
    <citation type="submission" date="2020-08" db="EMBL/GenBank/DDBJ databases">
        <title>Genomic Encyclopedia of Type Strains, Phase III (KMG-III): the genomes of soil and plant-associated and newly described type strains.</title>
        <authorList>
            <person name="Whitman W."/>
        </authorList>
    </citation>
    <scope>NUCLEOTIDE SEQUENCE [LARGE SCALE GENOMIC DNA]</scope>
    <source>
        <strain evidence="8 9">CECT 7282</strain>
    </source>
</reference>
<evidence type="ECO:0000259" key="7">
    <source>
        <dbReference type="PROSITE" id="PS50045"/>
    </source>
</evidence>
<dbReference type="GO" id="GO:0043565">
    <property type="term" value="F:sequence-specific DNA binding"/>
    <property type="evidence" value="ECO:0007669"/>
    <property type="project" value="InterPro"/>
</dbReference>
<dbReference type="InterPro" id="IPR002078">
    <property type="entry name" value="Sigma_54_int"/>
</dbReference>
<dbReference type="InterPro" id="IPR025943">
    <property type="entry name" value="Sigma_54_int_dom_ATP-bd_2"/>
</dbReference>
<feature type="domain" description="Sigma-54 factor interaction" evidence="7">
    <location>
        <begin position="146"/>
        <end position="375"/>
    </location>
</feature>
<evidence type="ECO:0000256" key="3">
    <source>
        <dbReference type="ARBA" id="ARBA00023015"/>
    </source>
</evidence>
<proteinExistence type="predicted"/>
<dbReference type="Proteomes" id="UP000547614">
    <property type="component" value="Unassembled WGS sequence"/>
</dbReference>
<dbReference type="InterPro" id="IPR011006">
    <property type="entry name" value="CheY-like_superfamily"/>
</dbReference>
<dbReference type="InterPro" id="IPR025944">
    <property type="entry name" value="Sigma_54_int_dom_CS"/>
</dbReference>
<dbReference type="SUPFAM" id="SSF46689">
    <property type="entry name" value="Homeodomain-like"/>
    <property type="match status" value="1"/>
</dbReference>
<dbReference type="InterPro" id="IPR045343">
    <property type="entry name" value="VpsR"/>
</dbReference>
<feature type="region of interest" description="Disordered" evidence="6">
    <location>
        <begin position="450"/>
        <end position="488"/>
    </location>
</feature>
<evidence type="ECO:0000313" key="9">
    <source>
        <dbReference type="Proteomes" id="UP000547614"/>
    </source>
</evidence>
<dbReference type="PROSITE" id="PS50045">
    <property type="entry name" value="SIGMA54_INTERACT_4"/>
    <property type="match status" value="1"/>
</dbReference>
<dbReference type="FunFam" id="3.40.50.300:FF:000006">
    <property type="entry name" value="DNA-binding transcriptional regulator NtrC"/>
    <property type="match status" value="1"/>
</dbReference>
<dbReference type="Pfam" id="PF00158">
    <property type="entry name" value="Sigma54_activat"/>
    <property type="match status" value="1"/>
</dbReference>
<keyword evidence="2" id="KW-0067">ATP-binding</keyword>
<organism evidence="8 9">
    <name type="scientific">Halomonas cerina</name>
    <dbReference type="NCBI Taxonomy" id="447424"/>
    <lineage>
        <taxon>Bacteria</taxon>
        <taxon>Pseudomonadati</taxon>
        <taxon>Pseudomonadota</taxon>
        <taxon>Gammaproteobacteria</taxon>
        <taxon>Oceanospirillales</taxon>
        <taxon>Halomonadaceae</taxon>
        <taxon>Halomonas</taxon>
    </lineage>
</organism>
<evidence type="ECO:0000256" key="4">
    <source>
        <dbReference type="ARBA" id="ARBA00023125"/>
    </source>
</evidence>
<evidence type="ECO:0000313" key="8">
    <source>
        <dbReference type="EMBL" id="MBB3189705.1"/>
    </source>
</evidence>
<dbReference type="Gene3D" id="3.40.50.300">
    <property type="entry name" value="P-loop containing nucleotide triphosphate hydrolases"/>
    <property type="match status" value="1"/>
</dbReference>
<comment type="caution">
    <text evidence="8">The sequence shown here is derived from an EMBL/GenBank/DDBJ whole genome shotgun (WGS) entry which is preliminary data.</text>
</comment>
<dbReference type="Pfam" id="PF25601">
    <property type="entry name" value="AAA_lid_14"/>
    <property type="match status" value="1"/>
</dbReference>
<dbReference type="PANTHER" id="PTHR32071:SF120">
    <property type="entry name" value="TRANSCRIPTIONAL REGULATOR-RELATED"/>
    <property type="match status" value="1"/>
</dbReference>
<dbReference type="EMBL" id="JACHXP010000003">
    <property type="protein sequence ID" value="MBB3189705.1"/>
    <property type="molecule type" value="Genomic_DNA"/>
</dbReference>